<dbReference type="Proteomes" id="UP000319004">
    <property type="component" value="Chromosome"/>
</dbReference>
<dbReference type="EMBL" id="CP037423">
    <property type="protein sequence ID" value="QDV43237.1"/>
    <property type="molecule type" value="Genomic_DNA"/>
</dbReference>
<feature type="region of interest" description="Disordered" evidence="1">
    <location>
        <begin position="1"/>
        <end position="29"/>
    </location>
</feature>
<dbReference type="AlphaFoldDB" id="A0A518HQZ7"/>
<dbReference type="InterPro" id="IPR029044">
    <property type="entry name" value="Nucleotide-diphossugar_trans"/>
</dbReference>
<feature type="compositionally biased region" description="Polar residues" evidence="1">
    <location>
        <begin position="1"/>
        <end position="21"/>
    </location>
</feature>
<protein>
    <submittedName>
        <fullName evidence="2">Uncharacterized protein</fullName>
    </submittedName>
</protein>
<sequence length="334" mass="37996">MRPANRTPNRGRSCPKLQTSPCPAPGNIEPQHPSLITMITFITSLRHPLTTSDYQSTLTMLRLTALSVLSCKLDGLRLVVVCNEVPHLGIVDNRLKFLPVPWPPPKPSEGQQKAYSHKSIDKGLKLSHAIRACREIDPEFVYVVDADDWVSGRVTEFVAENRNCDGFYVDQGHFVNWQRKTYKQRRGLLDYCGSTYCAPYYSFCDLMPGISECSERPGIEELRAAIPEQFLERGFGDHTIPRLLRQHGRRLQPFPFFAAAWVMNHGENIYGLADSDRGRPFSPTFLQRYGLENELSCTIAAKSGSIKTLAIDQALYYKSSLDFALRRWRRQSRV</sequence>
<name>A0A518HQZ7_9BACT</name>
<keyword evidence="3" id="KW-1185">Reference proteome</keyword>
<dbReference type="SUPFAM" id="SSF53448">
    <property type="entry name" value="Nucleotide-diphospho-sugar transferases"/>
    <property type="match status" value="1"/>
</dbReference>
<accession>A0A518HQZ7</accession>
<gene>
    <name evidence="2" type="ORF">Enr13x_30920</name>
</gene>
<proteinExistence type="predicted"/>
<evidence type="ECO:0000313" key="2">
    <source>
        <dbReference type="EMBL" id="QDV43237.1"/>
    </source>
</evidence>
<reference evidence="2 3" key="1">
    <citation type="submission" date="2019-03" db="EMBL/GenBank/DDBJ databases">
        <title>Deep-cultivation of Planctomycetes and their phenomic and genomic characterization uncovers novel biology.</title>
        <authorList>
            <person name="Wiegand S."/>
            <person name="Jogler M."/>
            <person name="Boedeker C."/>
            <person name="Pinto D."/>
            <person name="Vollmers J."/>
            <person name="Rivas-Marin E."/>
            <person name="Kohn T."/>
            <person name="Peeters S.H."/>
            <person name="Heuer A."/>
            <person name="Rast P."/>
            <person name="Oberbeckmann S."/>
            <person name="Bunk B."/>
            <person name="Jeske O."/>
            <person name="Meyerdierks A."/>
            <person name="Storesund J.E."/>
            <person name="Kallscheuer N."/>
            <person name="Luecker S."/>
            <person name="Lage O.M."/>
            <person name="Pohl T."/>
            <person name="Merkel B.J."/>
            <person name="Hornburger P."/>
            <person name="Mueller R.-W."/>
            <person name="Bruemmer F."/>
            <person name="Labrenz M."/>
            <person name="Spormann A.M."/>
            <person name="Op den Camp H."/>
            <person name="Overmann J."/>
            <person name="Amann R."/>
            <person name="Jetten M.S.M."/>
            <person name="Mascher T."/>
            <person name="Medema M.H."/>
            <person name="Devos D.P."/>
            <person name="Kaster A.-K."/>
            <person name="Ovreas L."/>
            <person name="Rohde M."/>
            <person name="Galperin M.Y."/>
            <person name="Jogler C."/>
        </authorList>
    </citation>
    <scope>NUCLEOTIDE SEQUENCE [LARGE SCALE GENOMIC DNA]</scope>
    <source>
        <strain evidence="2 3">Enr13</strain>
    </source>
</reference>
<dbReference type="KEGG" id="snep:Enr13x_30920"/>
<evidence type="ECO:0000313" key="3">
    <source>
        <dbReference type="Proteomes" id="UP000319004"/>
    </source>
</evidence>
<organism evidence="2 3">
    <name type="scientific">Stieleria neptunia</name>
    <dbReference type="NCBI Taxonomy" id="2527979"/>
    <lineage>
        <taxon>Bacteria</taxon>
        <taxon>Pseudomonadati</taxon>
        <taxon>Planctomycetota</taxon>
        <taxon>Planctomycetia</taxon>
        <taxon>Pirellulales</taxon>
        <taxon>Pirellulaceae</taxon>
        <taxon>Stieleria</taxon>
    </lineage>
</organism>
<evidence type="ECO:0000256" key="1">
    <source>
        <dbReference type="SAM" id="MobiDB-lite"/>
    </source>
</evidence>